<dbReference type="STRING" id="1499966.U14_00984"/>
<dbReference type="Pfam" id="PF03739">
    <property type="entry name" value="LptF_LptG"/>
    <property type="match status" value="1"/>
</dbReference>
<keyword evidence="3 6" id="KW-0812">Transmembrane</keyword>
<dbReference type="GO" id="GO:0015920">
    <property type="term" value="P:lipopolysaccharide transport"/>
    <property type="evidence" value="ECO:0007669"/>
    <property type="project" value="TreeGrafter"/>
</dbReference>
<organism evidence="7">
    <name type="scientific">Candidatus Moduliflexus flocculans</name>
    <dbReference type="NCBI Taxonomy" id="1499966"/>
    <lineage>
        <taxon>Bacteria</taxon>
        <taxon>Candidatus Moduliflexota</taxon>
        <taxon>Candidatus Moduliflexia</taxon>
        <taxon>Candidatus Moduliflexales</taxon>
        <taxon>Candidatus Moduliflexaceae</taxon>
    </lineage>
</organism>
<dbReference type="PANTHER" id="PTHR33529:SF6">
    <property type="entry name" value="YJGP_YJGQ FAMILY PERMEASE"/>
    <property type="match status" value="1"/>
</dbReference>
<protein>
    <submittedName>
        <fullName evidence="7">Permease YjgP/YjgQ family protein</fullName>
    </submittedName>
</protein>
<dbReference type="PANTHER" id="PTHR33529">
    <property type="entry name" value="SLR0882 PROTEIN-RELATED"/>
    <property type="match status" value="1"/>
</dbReference>
<reference evidence="7" key="1">
    <citation type="journal article" date="2015" name="PeerJ">
        <title>First genomic representation of candidate bacterial phylum KSB3 points to enhanced environmental sensing as a trigger of wastewater bulking.</title>
        <authorList>
            <person name="Sekiguchi Y."/>
            <person name="Ohashi A."/>
            <person name="Parks D.H."/>
            <person name="Yamauchi T."/>
            <person name="Tyson G.W."/>
            <person name="Hugenholtz P."/>
        </authorList>
    </citation>
    <scope>NUCLEOTIDE SEQUENCE [LARGE SCALE GENOMIC DNA]</scope>
</reference>
<feature type="transmembrane region" description="Helical" evidence="6">
    <location>
        <begin position="388"/>
        <end position="408"/>
    </location>
</feature>
<dbReference type="HOGENOM" id="CLU_028799_3_0_0"/>
<name>A0A0S6VRD5_9BACT</name>
<evidence type="ECO:0000256" key="4">
    <source>
        <dbReference type="ARBA" id="ARBA00022989"/>
    </source>
</evidence>
<feature type="transmembrane region" description="Helical" evidence="6">
    <location>
        <begin position="53"/>
        <end position="79"/>
    </location>
</feature>
<keyword evidence="4 6" id="KW-1133">Transmembrane helix</keyword>
<sequence>MKLRFKKTLTKYLLLELISPFAIGLLIFTFVLFMQQVLRLLELVINKGVGAQVVLRMIVYIMPSFLVMTIPMAVLVATLSAFGRLSTDSEITAMKASGISLYTLCVPVLIFAAGATAMTFFFYAKALPWGNRNFRLVLYELARTKAAVALKDKVFDTSYPGLVIYIDDIDAQEVFHGVMLADTRDNNNQQVIFAETGRLISDEKQLRVILRLENGASHPKNVPNPLKYQIVEFPTLDILLSFQNNADNSPLNIEPTDRDMTISELAQQYVIVKQQVAGQIVKPDARTPADAAPWYENWRRNTKLLGGLLLDSFWPQHEQASDYLVEIHKRFSFPAACLVFGIIATPLGIQSKRSGKSGGFAMSLFLLLIYYIFIVAGESLGDNGRLPAILAVWTPNFLLGVTGAVLLVRVAKR</sequence>
<gene>
    <name evidence="7" type="ORF">U14_00984</name>
</gene>
<dbReference type="EMBL" id="DF820455">
    <property type="protein sequence ID" value="GAK49760.1"/>
    <property type="molecule type" value="Genomic_DNA"/>
</dbReference>
<evidence type="ECO:0000256" key="5">
    <source>
        <dbReference type="ARBA" id="ARBA00023136"/>
    </source>
</evidence>
<evidence type="ECO:0000256" key="1">
    <source>
        <dbReference type="ARBA" id="ARBA00004651"/>
    </source>
</evidence>
<dbReference type="AlphaFoldDB" id="A0A0S6VRD5"/>
<feature type="transmembrane region" description="Helical" evidence="6">
    <location>
        <begin position="99"/>
        <end position="123"/>
    </location>
</feature>
<comment type="subcellular location">
    <subcellularLocation>
        <location evidence="1">Cell membrane</location>
        <topology evidence="1">Multi-pass membrane protein</topology>
    </subcellularLocation>
</comment>
<feature type="transmembrane region" description="Helical" evidence="6">
    <location>
        <begin position="331"/>
        <end position="349"/>
    </location>
</feature>
<evidence type="ECO:0000256" key="2">
    <source>
        <dbReference type="ARBA" id="ARBA00022475"/>
    </source>
</evidence>
<proteinExistence type="predicted"/>
<evidence type="ECO:0000313" key="7">
    <source>
        <dbReference type="EMBL" id="GAK49760.1"/>
    </source>
</evidence>
<dbReference type="InterPro" id="IPR005495">
    <property type="entry name" value="LptG/LptF_permease"/>
</dbReference>
<dbReference type="Proteomes" id="UP000030700">
    <property type="component" value="Unassembled WGS sequence"/>
</dbReference>
<evidence type="ECO:0000256" key="6">
    <source>
        <dbReference type="SAM" id="Phobius"/>
    </source>
</evidence>
<evidence type="ECO:0000256" key="3">
    <source>
        <dbReference type="ARBA" id="ARBA00022692"/>
    </source>
</evidence>
<dbReference type="GO" id="GO:0043190">
    <property type="term" value="C:ATP-binding cassette (ABC) transporter complex"/>
    <property type="evidence" value="ECO:0007669"/>
    <property type="project" value="InterPro"/>
</dbReference>
<feature type="transmembrane region" description="Helical" evidence="6">
    <location>
        <begin position="12"/>
        <end position="33"/>
    </location>
</feature>
<accession>A0A0S6VRD5</accession>
<dbReference type="InterPro" id="IPR030922">
    <property type="entry name" value="LptF"/>
</dbReference>
<keyword evidence="5 6" id="KW-0472">Membrane</keyword>
<keyword evidence="2" id="KW-1003">Cell membrane</keyword>
<keyword evidence="8" id="KW-1185">Reference proteome</keyword>
<feature type="transmembrane region" description="Helical" evidence="6">
    <location>
        <begin position="358"/>
        <end position="376"/>
    </location>
</feature>
<dbReference type="NCBIfam" id="TIGR04407">
    <property type="entry name" value="LptF_YjgP"/>
    <property type="match status" value="1"/>
</dbReference>
<dbReference type="GO" id="GO:0055085">
    <property type="term" value="P:transmembrane transport"/>
    <property type="evidence" value="ECO:0007669"/>
    <property type="project" value="InterPro"/>
</dbReference>
<evidence type="ECO:0000313" key="8">
    <source>
        <dbReference type="Proteomes" id="UP000030700"/>
    </source>
</evidence>